<protein>
    <recommendedName>
        <fullName evidence="4">PLATZ transcription factor family protein</fullName>
    </recommendedName>
</protein>
<feature type="region of interest" description="Disordered" evidence="1">
    <location>
        <begin position="178"/>
        <end position="226"/>
    </location>
</feature>
<dbReference type="AlphaFoldDB" id="A0A9Q0HQP8"/>
<comment type="caution">
    <text evidence="2">The sequence shown here is derived from an EMBL/GenBank/DDBJ whole genome shotgun (WGS) entry which is preliminary data.</text>
</comment>
<accession>A0A9Q0HQP8</accession>
<dbReference type="InterPro" id="IPR006734">
    <property type="entry name" value="PLATZ"/>
</dbReference>
<evidence type="ECO:0008006" key="4">
    <source>
        <dbReference type="Google" id="ProtNLM"/>
    </source>
</evidence>
<dbReference type="Proteomes" id="UP001151287">
    <property type="component" value="Unassembled WGS sequence"/>
</dbReference>
<gene>
    <name evidence="2" type="ORF">LUZ63_011108</name>
</gene>
<dbReference type="PANTHER" id="PTHR31065">
    <property type="entry name" value="PLATZ TRANSCRIPTION FACTOR FAMILY PROTEIN"/>
    <property type="match status" value="1"/>
</dbReference>
<keyword evidence="3" id="KW-1185">Reference proteome</keyword>
<dbReference type="PANTHER" id="PTHR31065:SF56">
    <property type="entry name" value="OS11G0428700 PROTEIN"/>
    <property type="match status" value="1"/>
</dbReference>
<dbReference type="EMBL" id="JAMQYH010000003">
    <property type="protein sequence ID" value="KAJ1694410.1"/>
    <property type="molecule type" value="Genomic_DNA"/>
</dbReference>
<organism evidence="2 3">
    <name type="scientific">Rhynchospora breviuscula</name>
    <dbReference type="NCBI Taxonomy" id="2022672"/>
    <lineage>
        <taxon>Eukaryota</taxon>
        <taxon>Viridiplantae</taxon>
        <taxon>Streptophyta</taxon>
        <taxon>Embryophyta</taxon>
        <taxon>Tracheophyta</taxon>
        <taxon>Spermatophyta</taxon>
        <taxon>Magnoliopsida</taxon>
        <taxon>Liliopsida</taxon>
        <taxon>Poales</taxon>
        <taxon>Cyperaceae</taxon>
        <taxon>Cyperoideae</taxon>
        <taxon>Rhynchosporeae</taxon>
        <taxon>Rhynchospora</taxon>
    </lineage>
</organism>
<evidence type="ECO:0000256" key="1">
    <source>
        <dbReference type="SAM" id="MobiDB-lite"/>
    </source>
</evidence>
<name>A0A9Q0HQP8_9POAL</name>
<feature type="compositionally biased region" description="Polar residues" evidence="1">
    <location>
        <begin position="179"/>
        <end position="189"/>
    </location>
</feature>
<sequence length="226" mass="25364">MERDDPVKITNDMEKDITPPWLEPMLKIKFFHNCAIHLGLRRKECNFYCTDCLEKNRAICNCCKDEEHSDHHVIQIRKSSYHEVVRVAEVATKINVSGIHTYIINGSDVFFLNKRPQPKGVGAAAGKNAASPYFCAVCCRSLLNNFMYCSIGCKMAWIKNGGNASFLLEEVKEKCDSNRIGNENGGTSKDSGEGEEGSSAAKDVKHPVPRPRARPRKGIPRRSPFF</sequence>
<dbReference type="OrthoDB" id="618084at2759"/>
<evidence type="ECO:0000313" key="3">
    <source>
        <dbReference type="Proteomes" id="UP001151287"/>
    </source>
</evidence>
<proteinExistence type="predicted"/>
<dbReference type="Pfam" id="PF04640">
    <property type="entry name" value="PLATZ"/>
    <property type="match status" value="1"/>
</dbReference>
<feature type="compositionally biased region" description="Basic residues" evidence="1">
    <location>
        <begin position="207"/>
        <end position="220"/>
    </location>
</feature>
<evidence type="ECO:0000313" key="2">
    <source>
        <dbReference type="EMBL" id="KAJ1694410.1"/>
    </source>
</evidence>
<reference evidence="2" key="1">
    <citation type="journal article" date="2022" name="Cell">
        <title>Repeat-based holocentromeres influence genome architecture and karyotype evolution.</title>
        <authorList>
            <person name="Hofstatter P.G."/>
            <person name="Thangavel G."/>
            <person name="Lux T."/>
            <person name="Neumann P."/>
            <person name="Vondrak T."/>
            <person name="Novak P."/>
            <person name="Zhang M."/>
            <person name="Costa L."/>
            <person name="Castellani M."/>
            <person name="Scott A."/>
            <person name="Toegelov H."/>
            <person name="Fuchs J."/>
            <person name="Mata-Sucre Y."/>
            <person name="Dias Y."/>
            <person name="Vanzela A.L.L."/>
            <person name="Huettel B."/>
            <person name="Almeida C.C.S."/>
            <person name="Simkova H."/>
            <person name="Souza G."/>
            <person name="Pedrosa-Harand A."/>
            <person name="Macas J."/>
            <person name="Mayer K.F.X."/>
            <person name="Houben A."/>
            <person name="Marques A."/>
        </authorList>
    </citation>
    <scope>NUCLEOTIDE SEQUENCE</scope>
    <source>
        <strain evidence="2">RhyBre1mFocal</strain>
    </source>
</reference>